<comment type="caution">
    <text evidence="2">The sequence shown here is derived from an EMBL/GenBank/DDBJ whole genome shotgun (WGS) entry which is preliminary data.</text>
</comment>
<name>A0A4V4KJ89_AURPU</name>
<reference evidence="2 3" key="1">
    <citation type="submission" date="2018-10" db="EMBL/GenBank/DDBJ databases">
        <title>Fifty Aureobasidium pullulans genomes reveal a recombining polyextremotolerant generalist.</title>
        <authorList>
            <person name="Gostincar C."/>
            <person name="Turk M."/>
            <person name="Zajc J."/>
            <person name="Gunde-Cimerman N."/>
        </authorList>
    </citation>
    <scope>NUCLEOTIDE SEQUENCE [LARGE SCALE GENOMIC DNA]</scope>
    <source>
        <strain evidence="2 3">EXF-3863</strain>
    </source>
</reference>
<gene>
    <name evidence="2" type="ORF">D6C91_05881</name>
</gene>
<accession>A0A4V4KJ89</accession>
<protein>
    <submittedName>
        <fullName evidence="2">Uncharacterized protein</fullName>
    </submittedName>
</protein>
<dbReference type="Proteomes" id="UP000308005">
    <property type="component" value="Unassembled WGS sequence"/>
</dbReference>
<feature type="region of interest" description="Disordered" evidence="1">
    <location>
        <begin position="181"/>
        <end position="216"/>
    </location>
</feature>
<feature type="compositionally biased region" description="Polar residues" evidence="1">
    <location>
        <begin position="191"/>
        <end position="213"/>
    </location>
</feature>
<evidence type="ECO:0000313" key="3">
    <source>
        <dbReference type="Proteomes" id="UP000308005"/>
    </source>
</evidence>
<dbReference type="AlphaFoldDB" id="A0A4V4KJ89"/>
<evidence type="ECO:0000313" key="2">
    <source>
        <dbReference type="EMBL" id="THZ17531.1"/>
    </source>
</evidence>
<organism evidence="2 3">
    <name type="scientific">Aureobasidium pullulans</name>
    <name type="common">Black yeast</name>
    <name type="synonym">Pullularia pullulans</name>
    <dbReference type="NCBI Taxonomy" id="5580"/>
    <lineage>
        <taxon>Eukaryota</taxon>
        <taxon>Fungi</taxon>
        <taxon>Dikarya</taxon>
        <taxon>Ascomycota</taxon>
        <taxon>Pezizomycotina</taxon>
        <taxon>Dothideomycetes</taxon>
        <taxon>Dothideomycetidae</taxon>
        <taxon>Dothideales</taxon>
        <taxon>Saccotheciaceae</taxon>
        <taxon>Aureobasidium</taxon>
    </lineage>
</organism>
<feature type="region of interest" description="Disordered" evidence="1">
    <location>
        <begin position="297"/>
        <end position="318"/>
    </location>
</feature>
<sequence length="427" mass="47779">MSKEITCVQATPAKSQLPMVSRCYRSVCKALLERVKEQKLGAKNPYLIVAVEKAVYQIEYCATIFSDFEEYTGMEHMSNNIVAVLVNARNNTLEVMKQFESLIQPFKDEWITIPRHTADQIHAICMKLHAHSVDVYLVKKVARLARIASKPSKKLMCDDQSGIRNHLSKRQTWFTELKQASQAKETEAKETTQGLDTVSTEDCSSNTSLTGVMTPSEGWSDIDSEATLLPVGKDFPVTCNNLDHCEGLVLGYLESLDVVQAANKDKGSSKLVDSPGRILLSNACKALASEMTGSIDTSTVLGEPEDRRTEVEPKKSEKVGNTLDEVIETMDPEITDRDIATLVFHWTTLNKFNGFTRVQRPAWAVKKYPDVEREEVVESSSSKSIDQGLQKIIELMSSDPTDKEVTKLVFLWTSLDEFNGLKREDVI</sequence>
<feature type="compositionally biased region" description="Basic and acidic residues" evidence="1">
    <location>
        <begin position="304"/>
        <end position="318"/>
    </location>
</feature>
<dbReference type="EMBL" id="QZBM01000275">
    <property type="protein sequence ID" value="THZ17531.1"/>
    <property type="molecule type" value="Genomic_DNA"/>
</dbReference>
<proteinExistence type="predicted"/>
<evidence type="ECO:0000256" key="1">
    <source>
        <dbReference type="SAM" id="MobiDB-lite"/>
    </source>
</evidence>